<feature type="signal peptide" evidence="2">
    <location>
        <begin position="1"/>
        <end position="27"/>
    </location>
</feature>
<name>A0A9X4KZ26_9BACL</name>
<dbReference type="Proteomes" id="UP001153404">
    <property type="component" value="Unassembled WGS sequence"/>
</dbReference>
<comment type="caution">
    <text evidence="4">The sequence shown here is derived from an EMBL/GenBank/DDBJ whole genome shotgun (WGS) entry which is preliminary data.</text>
</comment>
<evidence type="ECO:0000256" key="2">
    <source>
        <dbReference type="SAM" id="SignalP"/>
    </source>
</evidence>
<dbReference type="SUPFAM" id="SSF49785">
    <property type="entry name" value="Galactose-binding domain-like"/>
    <property type="match status" value="1"/>
</dbReference>
<dbReference type="Gene3D" id="2.60.120.260">
    <property type="entry name" value="Galactose-binding domain-like"/>
    <property type="match status" value="1"/>
</dbReference>
<evidence type="ECO:0000313" key="5">
    <source>
        <dbReference type="Proteomes" id="UP001153404"/>
    </source>
</evidence>
<dbReference type="InterPro" id="IPR008979">
    <property type="entry name" value="Galactose-bd-like_sf"/>
</dbReference>
<evidence type="ECO:0000313" key="4">
    <source>
        <dbReference type="EMBL" id="MDG0810382.1"/>
    </source>
</evidence>
<proteinExistence type="predicted"/>
<keyword evidence="1 2" id="KW-0732">Signal</keyword>
<dbReference type="EMBL" id="JAPDIA010000003">
    <property type="protein sequence ID" value="MDG0810382.1"/>
    <property type="molecule type" value="Genomic_DNA"/>
</dbReference>
<evidence type="ECO:0000259" key="3">
    <source>
        <dbReference type="PROSITE" id="PS50022"/>
    </source>
</evidence>
<reference evidence="4" key="1">
    <citation type="submission" date="2022-10" db="EMBL/GenBank/DDBJ databases">
        <title>Comparative genomic analysis of Cohnella hashimotonis sp. nov., isolated from the International Space Station.</title>
        <authorList>
            <person name="Simpson A."/>
            <person name="Venkateswaran K."/>
        </authorList>
    </citation>
    <scope>NUCLEOTIDE SEQUENCE</scope>
    <source>
        <strain evidence="4">DSM 28161</strain>
    </source>
</reference>
<dbReference type="Pfam" id="PF00754">
    <property type="entry name" value="F5_F8_type_C"/>
    <property type="match status" value="1"/>
</dbReference>
<dbReference type="InterPro" id="IPR028994">
    <property type="entry name" value="Integrin_alpha_N"/>
</dbReference>
<dbReference type="RefSeq" id="WP_277532179.1">
    <property type="nucleotide sequence ID" value="NZ_JAPDIA010000003.1"/>
</dbReference>
<feature type="domain" description="F5/8 type C" evidence="3">
    <location>
        <begin position="635"/>
        <end position="795"/>
    </location>
</feature>
<evidence type="ECO:0000256" key="1">
    <source>
        <dbReference type="ARBA" id="ARBA00022729"/>
    </source>
</evidence>
<dbReference type="InterPro" id="IPR013517">
    <property type="entry name" value="FG-GAP"/>
</dbReference>
<gene>
    <name evidence="4" type="ORF">OMP40_14260</name>
</gene>
<dbReference type="SUPFAM" id="SSF69318">
    <property type="entry name" value="Integrin alpha N-terminal domain"/>
    <property type="match status" value="1"/>
</dbReference>
<feature type="chain" id="PRO_5040871019" evidence="2">
    <location>
        <begin position="28"/>
        <end position="795"/>
    </location>
</feature>
<sequence length="795" mass="85370">MSMKKIPIAAFIAVFAFVGTIPATVSADSAKPTVGMWYSTWYAKKPAVNGTWITNFGVGSSNQLLGDVNGDGKDDAVAFASSNGAWSVALSNGNGFNAPTSWATGHGTGSANQFLADTNNDGKLDAVVFDGSTGAWKVALSNGNGFGVPSVWITGHGVGSDKQFMGDVNGDGKSDSIVYFGSNGTWYAALSTGSGFSGYTQWIAGHGIGSSNQFLGDANGDGKLDAIVYIANSGSWFAAPSTGSGFSPYYQWAAGHGYGSVKQLVSDANGDGYADAFVYFDFDQNGDGLSGDLYGMTYMKRGLSTVLSSGNVVMNSGFGLHSDKLLQGNVTGDAYGWKATVAYSAATGSWTVQPYRYFKKNLHDTWSAWNLKYVPLTLGTYRQYDSDEVPVVDEHLATMSGAGVDFLLLDETNGLYVDDGYIFDRAVTLSKRVNNWNSTTGNRSLKYALAIGDLQYTHDPRSVEYEAGEVWNQFVNATNGGTKNYYYLNGKPLLVLHAGEADRNAWLNWNGDKTNSSKFTIRYSEGGTPSGYYGWYTPASGTIANDEVMVVMPGHNPNQATYTPISRANGDYYATKAWDRVMNKSPKPQIVMVNSYNEYAEETAVAVTDTSQATGLTEKWLNSSGVMDNAMYWNMTKEYIRRLGNLAFGATVTASSSGESGDWGKSRINDGLLNTIGGSAGWTSSASLTSNHTEYVQLDLGTTKSTSRIDLYPRNDSGNVGQGFPVDFSIQVSTNGSNWTTVASRTNFTLPGNAVQAFTFAATNARYVKVTGTSLRPNPNDANNYRMQLSEIEVY</sequence>
<dbReference type="PROSITE" id="PS50022">
    <property type="entry name" value="FA58C_3"/>
    <property type="match status" value="1"/>
</dbReference>
<organism evidence="4 5">
    <name type="scientific">Cohnella rhizosphaerae</name>
    <dbReference type="NCBI Taxonomy" id="1457232"/>
    <lineage>
        <taxon>Bacteria</taxon>
        <taxon>Bacillati</taxon>
        <taxon>Bacillota</taxon>
        <taxon>Bacilli</taxon>
        <taxon>Bacillales</taxon>
        <taxon>Paenibacillaceae</taxon>
        <taxon>Cohnella</taxon>
    </lineage>
</organism>
<protein>
    <submittedName>
        <fullName evidence="4">Discoidin domain-containing protein</fullName>
    </submittedName>
</protein>
<dbReference type="AlphaFoldDB" id="A0A9X4KZ26"/>
<accession>A0A9X4KZ26</accession>
<dbReference type="Gene3D" id="3.20.20.80">
    <property type="entry name" value="Glycosidases"/>
    <property type="match status" value="1"/>
</dbReference>
<dbReference type="InterPro" id="IPR000421">
    <property type="entry name" value="FA58C"/>
</dbReference>
<dbReference type="Pfam" id="PF13517">
    <property type="entry name" value="FG-GAP_3"/>
    <property type="match status" value="2"/>
</dbReference>
<keyword evidence="5" id="KW-1185">Reference proteome</keyword>